<dbReference type="KEGG" id="kma:B9H00_14335"/>
<comment type="function">
    <text evidence="1">Involved in the modulation of the specificity of the ClpAP-mediated ATP-dependent protein degradation.</text>
</comment>
<dbReference type="Pfam" id="PF02617">
    <property type="entry name" value="ClpS"/>
    <property type="match status" value="1"/>
</dbReference>
<keyword evidence="2" id="KW-0378">Hydrolase</keyword>
<accession>A0A240URH0</accession>
<evidence type="ECO:0000256" key="1">
    <source>
        <dbReference type="HAMAP-Rule" id="MF_00302"/>
    </source>
</evidence>
<keyword evidence="3" id="KW-1185">Reference proteome</keyword>
<dbReference type="HAMAP" id="MF_00302">
    <property type="entry name" value="ClpS"/>
    <property type="match status" value="1"/>
</dbReference>
<dbReference type="EMBL" id="CP021358">
    <property type="protein sequence ID" value="ART64091.1"/>
    <property type="molecule type" value="Genomic_DNA"/>
</dbReference>
<dbReference type="SUPFAM" id="SSF54736">
    <property type="entry name" value="ClpS-like"/>
    <property type="match status" value="1"/>
</dbReference>
<protein>
    <recommendedName>
        <fullName evidence="1">ATP-dependent Clp protease adapter protein ClpS</fullName>
    </recommendedName>
</protein>
<reference evidence="2 3" key="1">
    <citation type="submission" date="2017-05" db="EMBL/GenBank/DDBJ databases">
        <authorList>
            <person name="Song R."/>
            <person name="Chenine A.L."/>
            <person name="Ruprecht R.M."/>
        </authorList>
    </citation>
    <scope>NUCLEOTIDE SEQUENCE [LARGE SCALE GENOMIC DNA]</scope>
    <source>
        <strain evidence="2">SW32</strain>
    </source>
</reference>
<comment type="similarity">
    <text evidence="1">Belongs to the ClpS family.</text>
</comment>
<gene>
    <name evidence="1" type="primary">clpS</name>
    <name evidence="2" type="ORF">B9H00_14335</name>
</gene>
<dbReference type="FunFam" id="3.30.1390.10:FF:000002">
    <property type="entry name" value="ATP-dependent Clp protease adapter protein ClpS"/>
    <property type="match status" value="1"/>
</dbReference>
<dbReference type="OrthoDB" id="9796121at2"/>
<dbReference type="Proteomes" id="UP000194457">
    <property type="component" value="Chromosome"/>
</dbReference>
<dbReference type="GO" id="GO:0008233">
    <property type="term" value="F:peptidase activity"/>
    <property type="evidence" value="ECO:0007669"/>
    <property type="project" value="UniProtKB-KW"/>
</dbReference>
<evidence type="ECO:0000313" key="2">
    <source>
        <dbReference type="EMBL" id="ART64091.1"/>
    </source>
</evidence>
<organism evidence="2 3">
    <name type="scientific">Kushneria marisflavi</name>
    <dbReference type="NCBI Taxonomy" id="157779"/>
    <lineage>
        <taxon>Bacteria</taxon>
        <taxon>Pseudomonadati</taxon>
        <taxon>Pseudomonadota</taxon>
        <taxon>Gammaproteobacteria</taxon>
        <taxon>Oceanospirillales</taxon>
        <taxon>Halomonadaceae</taxon>
        <taxon>Kushneria</taxon>
    </lineage>
</organism>
<name>A0A240URH0_9GAMM</name>
<dbReference type="InterPro" id="IPR014719">
    <property type="entry name" value="Ribosomal_bL12_C/ClpS-like"/>
</dbReference>
<dbReference type="NCBIfam" id="NF000672">
    <property type="entry name" value="PRK00033.1-5"/>
    <property type="match status" value="1"/>
</dbReference>
<dbReference type="InterPro" id="IPR003769">
    <property type="entry name" value="ClpS_core"/>
</dbReference>
<dbReference type="GO" id="GO:0030163">
    <property type="term" value="P:protein catabolic process"/>
    <property type="evidence" value="ECO:0007669"/>
    <property type="project" value="InterPro"/>
</dbReference>
<dbReference type="PANTHER" id="PTHR33473:SF19">
    <property type="entry name" value="ATP-DEPENDENT CLP PROTEASE ADAPTER PROTEIN CLPS"/>
    <property type="match status" value="1"/>
</dbReference>
<dbReference type="PANTHER" id="PTHR33473">
    <property type="entry name" value="ATP-DEPENDENT CLP PROTEASE ADAPTER PROTEIN CLPS1, CHLOROPLASTIC"/>
    <property type="match status" value="1"/>
</dbReference>
<dbReference type="RefSeq" id="WP_086901232.1">
    <property type="nucleotide sequence ID" value="NZ_CP021358.1"/>
</dbReference>
<dbReference type="GO" id="GO:0006508">
    <property type="term" value="P:proteolysis"/>
    <property type="evidence" value="ECO:0007669"/>
    <property type="project" value="UniProtKB-UniRule"/>
</dbReference>
<evidence type="ECO:0000313" key="3">
    <source>
        <dbReference type="Proteomes" id="UP000194457"/>
    </source>
</evidence>
<sequence length="131" mass="14986">MFKIDSEALHYDFRNTVTHAGMTPPDSDPDHQEQGDVAEQSSDPELEEPPMYKVVLHNDDYTPMEFVVEVLQTFFAMDHEKAVQIMLAVHTQGKATCGIYTRDIAETRSQQVNQYARECQHPLLCDIDRAD</sequence>
<dbReference type="InterPro" id="IPR022935">
    <property type="entry name" value="ClpS"/>
</dbReference>
<keyword evidence="2" id="KW-0645">Protease</keyword>
<dbReference type="AlphaFoldDB" id="A0A240URH0"/>
<comment type="subunit">
    <text evidence="1">Binds to the N-terminal domain of the chaperone ClpA.</text>
</comment>
<dbReference type="Gene3D" id="3.30.1390.10">
    <property type="match status" value="1"/>
</dbReference>
<proteinExistence type="inferred from homology"/>